<keyword evidence="5" id="KW-1185">Reference proteome</keyword>
<feature type="domain" description="DUF7840" evidence="2">
    <location>
        <begin position="386"/>
        <end position="595"/>
    </location>
</feature>
<evidence type="ECO:0000259" key="3">
    <source>
        <dbReference type="Pfam" id="PF25225"/>
    </source>
</evidence>
<dbReference type="Proteomes" id="UP001368500">
    <property type="component" value="Unassembled WGS sequence"/>
</dbReference>
<organism evidence="4 5">
    <name type="scientific">Pseudaquabacterium rugosum</name>
    <dbReference type="NCBI Taxonomy" id="2984194"/>
    <lineage>
        <taxon>Bacteria</taxon>
        <taxon>Pseudomonadati</taxon>
        <taxon>Pseudomonadota</taxon>
        <taxon>Betaproteobacteria</taxon>
        <taxon>Burkholderiales</taxon>
        <taxon>Sphaerotilaceae</taxon>
        <taxon>Pseudaquabacterium</taxon>
    </lineage>
</organism>
<name>A0ABU9BFF1_9BURK</name>
<dbReference type="EMBL" id="JBBUTF010000016">
    <property type="protein sequence ID" value="MEK8027705.1"/>
    <property type="molecule type" value="Genomic_DNA"/>
</dbReference>
<dbReference type="Pfam" id="PF25225">
    <property type="entry name" value="DUF7843"/>
    <property type="match status" value="1"/>
</dbReference>
<protein>
    <submittedName>
        <fullName evidence="4">DUF4105 domain-containing protein</fullName>
    </submittedName>
</protein>
<dbReference type="InterPro" id="IPR057165">
    <property type="entry name" value="DUF7843"/>
</dbReference>
<accession>A0ABU9BFF1</accession>
<comment type="caution">
    <text evidence="4">The sequence shown here is derived from an EMBL/GenBank/DDBJ whole genome shotgun (WGS) entry which is preliminary data.</text>
</comment>
<gene>
    <name evidence="4" type="ORF">AACH11_17205</name>
</gene>
<dbReference type="InterPro" id="IPR057162">
    <property type="entry name" value="DUF7840"/>
</dbReference>
<dbReference type="InterPro" id="IPR025178">
    <property type="entry name" value="Lnb_N"/>
</dbReference>
<evidence type="ECO:0000259" key="2">
    <source>
        <dbReference type="Pfam" id="PF25222"/>
    </source>
</evidence>
<evidence type="ECO:0000259" key="1">
    <source>
        <dbReference type="Pfam" id="PF13387"/>
    </source>
</evidence>
<proteinExistence type="predicted"/>
<feature type="domain" description="Lnb N-terminal periplasmic" evidence="1">
    <location>
        <begin position="99"/>
        <end position="256"/>
    </location>
</feature>
<sequence length="597" mass="65911">MAAHAGTSADLTSMAAHPVWQALLHLHDGQPQIDDPAFLRSAPDFSAEAEWQATRAALSGPDAEAEVCRMPARYLWLRAQGVVGELPLSRCADWQDFSGRAPASRISLVFASENPAQPSSMMGHLFFKLEGRRADGEEVAHALSFYTDAGTWNLPLLLYESLVTGKPGWFALGPHDETVRHYVVGEGRTLWEYDLALTPDQATLLQAHLLELRSARIRYLFQDHNCATLVRDLLRIVQPVAAASAPASPWITPRRVLREQTARGTPRADRVYTPAAWRVRTLRDGLDHAEIEQALETVRRAGQPQGDTAHEARVPATDTDLLPTDLSGLQALEFTRAWAGLELARGRLGPAQWQRLSTAIDTRRAARPAGESLAVDAQMDPSLTPPEARWSLGRERRGPRDGWSLRLMPVSHALEDDHRHRLGESALQLFDLGLRLENDRLRLQHLVVYGVTSLLPHDALAGGWSGRFALGALPQARADRTTAVAASVEGALGQTLRVHPDIDLYALAGGGLGLHRGLWLSWQQEAGLIVREVGGLKTLLRWRHESRPDGGPRSATHWQWTQMLRLSSGWQLGLEAGRIAQGAQRQRRIGLQLTHLL</sequence>
<dbReference type="Pfam" id="PF25222">
    <property type="entry name" value="DUF7840"/>
    <property type="match status" value="1"/>
</dbReference>
<dbReference type="RefSeq" id="WP_341375487.1">
    <property type="nucleotide sequence ID" value="NZ_JBBUTF010000016.1"/>
</dbReference>
<reference evidence="4 5" key="1">
    <citation type="submission" date="2024-04" db="EMBL/GenBank/DDBJ databases">
        <title>Novel species of the genus Ideonella isolated from streams.</title>
        <authorList>
            <person name="Lu H."/>
        </authorList>
    </citation>
    <scope>NUCLEOTIDE SEQUENCE [LARGE SCALE GENOMIC DNA]</scope>
    <source>
        <strain evidence="4 5">BYS139W</strain>
    </source>
</reference>
<evidence type="ECO:0000313" key="5">
    <source>
        <dbReference type="Proteomes" id="UP001368500"/>
    </source>
</evidence>
<dbReference type="Pfam" id="PF13387">
    <property type="entry name" value="Lnb_N"/>
    <property type="match status" value="1"/>
</dbReference>
<feature type="domain" description="DUF7843" evidence="3">
    <location>
        <begin position="13"/>
        <end position="80"/>
    </location>
</feature>
<evidence type="ECO:0000313" key="4">
    <source>
        <dbReference type="EMBL" id="MEK8027705.1"/>
    </source>
</evidence>